<dbReference type="Pfam" id="PF01327">
    <property type="entry name" value="Pep_deformylase"/>
    <property type="match status" value="1"/>
</dbReference>
<comment type="cofactor">
    <cofactor evidence="3">
        <name>Fe(2+)</name>
        <dbReference type="ChEBI" id="CHEBI:29033"/>
    </cofactor>
    <text evidence="3">Binds 1 Fe(2+) ion.</text>
</comment>
<feature type="binding site" evidence="3">
    <location>
        <position position="142"/>
    </location>
    <ligand>
        <name>Fe cation</name>
        <dbReference type="ChEBI" id="CHEBI:24875"/>
    </ligand>
</feature>
<dbReference type="Proteomes" id="UP000665020">
    <property type="component" value="Chromosome"/>
</dbReference>
<gene>
    <name evidence="3" type="primary">def</name>
    <name evidence="4" type="ORF">GM661_10190</name>
</gene>
<name>A0A8A7KA34_9FIRM</name>
<dbReference type="GO" id="GO:0046872">
    <property type="term" value="F:metal ion binding"/>
    <property type="evidence" value="ECO:0007669"/>
    <property type="project" value="UniProtKB-KW"/>
</dbReference>
<accession>A0A8A7KA34</accession>
<comment type="similarity">
    <text evidence="1 3">Belongs to the polypeptide deformylase family.</text>
</comment>
<dbReference type="GO" id="GO:0042586">
    <property type="term" value="F:peptide deformylase activity"/>
    <property type="evidence" value="ECO:0007669"/>
    <property type="project" value="UniProtKB-UniRule"/>
</dbReference>
<keyword evidence="3" id="KW-0378">Hydrolase</keyword>
<dbReference type="PIRSF" id="PIRSF004749">
    <property type="entry name" value="Pep_def"/>
    <property type="match status" value="1"/>
</dbReference>
<evidence type="ECO:0000256" key="3">
    <source>
        <dbReference type="HAMAP-Rule" id="MF_00163"/>
    </source>
</evidence>
<dbReference type="GO" id="GO:0006412">
    <property type="term" value="P:translation"/>
    <property type="evidence" value="ECO:0007669"/>
    <property type="project" value="UniProtKB-UniRule"/>
</dbReference>
<dbReference type="SUPFAM" id="SSF56420">
    <property type="entry name" value="Peptide deformylase"/>
    <property type="match status" value="1"/>
</dbReference>
<evidence type="ECO:0000313" key="4">
    <source>
        <dbReference type="EMBL" id="QTL98321.1"/>
    </source>
</evidence>
<dbReference type="PRINTS" id="PR01576">
    <property type="entry name" value="PDEFORMYLASE"/>
</dbReference>
<dbReference type="EC" id="3.5.1.88" evidence="3"/>
<feature type="active site" evidence="3">
    <location>
        <position position="139"/>
    </location>
</feature>
<proteinExistence type="inferred from homology"/>
<dbReference type="InterPro" id="IPR036821">
    <property type="entry name" value="Peptide_deformylase_sf"/>
</dbReference>
<evidence type="ECO:0000313" key="5">
    <source>
        <dbReference type="Proteomes" id="UP000665020"/>
    </source>
</evidence>
<sequence>MMAKKEVLMIGNPKLREKSSNMTDFTGELLEVVQDLKDTLSFLQDEKNIGRALAAPQIGHMKKVVYYKSNDEEMVMVNPEIIWKSEEMFDVWDSCFSFDVAFFVNIARHKSIGVKYQNETGKELIKQFNDDLSELFQHEIDHLSGKLATDYLVDNKIIMRNEWERRYK</sequence>
<evidence type="ECO:0000256" key="2">
    <source>
        <dbReference type="ARBA" id="ARBA00023004"/>
    </source>
</evidence>
<comment type="function">
    <text evidence="3">Removes the formyl group from the N-terminal Met of newly synthesized proteins. Requires at least a dipeptide for an efficient rate of reaction. N-terminal L-methionine is a prerequisite for activity but the enzyme has broad specificity at other positions.</text>
</comment>
<feature type="binding site" evidence="3">
    <location>
        <position position="138"/>
    </location>
    <ligand>
        <name>Fe cation</name>
        <dbReference type="ChEBI" id="CHEBI:24875"/>
    </ligand>
</feature>
<keyword evidence="5" id="KW-1185">Reference proteome</keyword>
<dbReference type="CDD" id="cd00487">
    <property type="entry name" value="Pep_deformylase"/>
    <property type="match status" value="1"/>
</dbReference>
<reference evidence="4" key="1">
    <citation type="submission" date="2019-12" db="EMBL/GenBank/DDBJ databases">
        <authorList>
            <person name="zhang j."/>
            <person name="sun C.M."/>
        </authorList>
    </citation>
    <scope>NUCLEOTIDE SEQUENCE</scope>
    <source>
        <strain evidence="4">NS-1</strain>
    </source>
</reference>
<dbReference type="PANTHER" id="PTHR10458:SF22">
    <property type="entry name" value="PEPTIDE DEFORMYLASE"/>
    <property type="match status" value="1"/>
</dbReference>
<protein>
    <recommendedName>
        <fullName evidence="3">Peptide deformylase</fullName>
        <shortName evidence="3">PDF</shortName>
        <ecNumber evidence="3">3.5.1.88</ecNumber>
    </recommendedName>
    <alternativeName>
        <fullName evidence="3">Polypeptide deformylase</fullName>
    </alternativeName>
</protein>
<dbReference type="InterPro" id="IPR023635">
    <property type="entry name" value="Peptide_deformylase"/>
</dbReference>
<dbReference type="EMBL" id="CP046640">
    <property type="protein sequence ID" value="QTL98321.1"/>
    <property type="molecule type" value="Genomic_DNA"/>
</dbReference>
<organism evidence="4 5">
    <name type="scientific">Iocasia fonsfrigidae</name>
    <dbReference type="NCBI Taxonomy" id="2682810"/>
    <lineage>
        <taxon>Bacteria</taxon>
        <taxon>Bacillati</taxon>
        <taxon>Bacillota</taxon>
        <taxon>Clostridia</taxon>
        <taxon>Halanaerobiales</taxon>
        <taxon>Halanaerobiaceae</taxon>
        <taxon>Iocasia</taxon>
    </lineage>
</organism>
<dbReference type="RefSeq" id="WP_230866762.1">
    <property type="nucleotide sequence ID" value="NZ_CP046640.1"/>
</dbReference>
<dbReference type="AlphaFoldDB" id="A0A8A7KA34"/>
<dbReference type="Gene3D" id="3.90.45.10">
    <property type="entry name" value="Peptide deformylase"/>
    <property type="match status" value="1"/>
</dbReference>
<comment type="catalytic activity">
    <reaction evidence="3">
        <text>N-terminal N-formyl-L-methionyl-[peptide] + H2O = N-terminal L-methionyl-[peptide] + formate</text>
        <dbReference type="Rhea" id="RHEA:24420"/>
        <dbReference type="Rhea" id="RHEA-COMP:10639"/>
        <dbReference type="Rhea" id="RHEA-COMP:10640"/>
        <dbReference type="ChEBI" id="CHEBI:15377"/>
        <dbReference type="ChEBI" id="CHEBI:15740"/>
        <dbReference type="ChEBI" id="CHEBI:49298"/>
        <dbReference type="ChEBI" id="CHEBI:64731"/>
        <dbReference type="EC" id="3.5.1.88"/>
    </reaction>
</comment>
<keyword evidence="3" id="KW-0479">Metal-binding</keyword>
<dbReference type="KEGG" id="ifn:GM661_10190"/>
<evidence type="ECO:0000256" key="1">
    <source>
        <dbReference type="ARBA" id="ARBA00010759"/>
    </source>
</evidence>
<dbReference type="HAMAP" id="MF_00163">
    <property type="entry name" value="Pep_deformylase"/>
    <property type="match status" value="1"/>
</dbReference>
<keyword evidence="2 3" id="KW-0408">Iron</keyword>
<dbReference type="PANTHER" id="PTHR10458">
    <property type="entry name" value="PEPTIDE DEFORMYLASE"/>
    <property type="match status" value="1"/>
</dbReference>
<keyword evidence="3" id="KW-0648">Protein biosynthesis</keyword>
<feature type="binding site" evidence="3">
    <location>
        <position position="95"/>
    </location>
    <ligand>
        <name>Fe cation</name>
        <dbReference type="ChEBI" id="CHEBI:24875"/>
    </ligand>
</feature>